<feature type="compositionally biased region" description="Acidic residues" evidence="2">
    <location>
        <begin position="36"/>
        <end position="54"/>
    </location>
</feature>
<organism evidence="3 4">
    <name type="scientific">Malus baccata</name>
    <name type="common">Siberian crab apple</name>
    <name type="synonym">Pyrus baccata</name>
    <dbReference type="NCBI Taxonomy" id="106549"/>
    <lineage>
        <taxon>Eukaryota</taxon>
        <taxon>Viridiplantae</taxon>
        <taxon>Streptophyta</taxon>
        <taxon>Embryophyta</taxon>
        <taxon>Tracheophyta</taxon>
        <taxon>Spermatophyta</taxon>
        <taxon>Magnoliopsida</taxon>
        <taxon>eudicotyledons</taxon>
        <taxon>Gunneridae</taxon>
        <taxon>Pentapetalae</taxon>
        <taxon>rosids</taxon>
        <taxon>fabids</taxon>
        <taxon>Rosales</taxon>
        <taxon>Rosaceae</taxon>
        <taxon>Amygdaloideae</taxon>
        <taxon>Maleae</taxon>
        <taxon>Malus</taxon>
    </lineage>
</organism>
<evidence type="ECO:0000256" key="2">
    <source>
        <dbReference type="SAM" id="MobiDB-lite"/>
    </source>
</evidence>
<evidence type="ECO:0000313" key="3">
    <source>
        <dbReference type="EMBL" id="TQE13270.1"/>
    </source>
</evidence>
<name>A0A540NRT0_MALBA</name>
<dbReference type="InterPro" id="IPR003409">
    <property type="entry name" value="MORN"/>
</dbReference>
<accession>A0A540NRT0</accession>
<sequence length="194" mass="21925">MPDQDSPKPTESQLKDQEADPNSDPDEEKANLSSSDDSESEYDSDLSSENEDDGVGGGEDGAEEKSKSLLHSDFVSFMMKRMYEGTVWDDLAHGKGVYVAEQGLVRYEGEWLQNNMEGHGVVEVDIPDIEPIPGSKLEAQMRSEGHIISRDYMTPEDKEWLEMDIEDSILQAGGQTEVPFYERDEWIRRFGRKP</sequence>
<protein>
    <submittedName>
        <fullName evidence="3">Uncharacterized protein</fullName>
    </submittedName>
</protein>
<dbReference type="EMBL" id="VIEB01000012">
    <property type="protein sequence ID" value="TQE13270.1"/>
    <property type="molecule type" value="Genomic_DNA"/>
</dbReference>
<dbReference type="GO" id="GO:0016020">
    <property type="term" value="C:membrane"/>
    <property type="evidence" value="ECO:0007669"/>
    <property type="project" value="UniProtKB-ARBA"/>
</dbReference>
<evidence type="ECO:0000256" key="1">
    <source>
        <dbReference type="ARBA" id="ARBA00022737"/>
    </source>
</evidence>
<keyword evidence="1" id="KW-0677">Repeat</keyword>
<evidence type="ECO:0000313" key="4">
    <source>
        <dbReference type="Proteomes" id="UP000315295"/>
    </source>
</evidence>
<gene>
    <name evidence="3" type="ORF">C1H46_001077</name>
</gene>
<dbReference type="SUPFAM" id="SSF82185">
    <property type="entry name" value="Histone H3 K4-specific methyltransferase SET7/9 N-terminal domain"/>
    <property type="match status" value="1"/>
</dbReference>
<feature type="region of interest" description="Disordered" evidence="2">
    <location>
        <begin position="1"/>
        <end position="67"/>
    </location>
</feature>
<comment type="caution">
    <text evidence="3">The sequence shown here is derived from an EMBL/GenBank/DDBJ whole genome shotgun (WGS) entry which is preliminary data.</text>
</comment>
<feature type="compositionally biased region" description="Basic and acidic residues" evidence="2">
    <location>
        <begin position="1"/>
        <end position="18"/>
    </location>
</feature>
<dbReference type="Proteomes" id="UP000315295">
    <property type="component" value="Unassembled WGS sequence"/>
</dbReference>
<proteinExistence type="predicted"/>
<dbReference type="Pfam" id="PF02493">
    <property type="entry name" value="MORN"/>
    <property type="match status" value="2"/>
</dbReference>
<dbReference type="AlphaFoldDB" id="A0A540NRT0"/>
<reference evidence="3 4" key="1">
    <citation type="journal article" date="2019" name="G3 (Bethesda)">
        <title>Sequencing of a Wild Apple (Malus baccata) Genome Unravels the Differences Between Cultivated and Wild Apple Species Regarding Disease Resistance and Cold Tolerance.</title>
        <authorList>
            <person name="Chen X."/>
        </authorList>
    </citation>
    <scope>NUCLEOTIDE SEQUENCE [LARGE SCALE GENOMIC DNA]</scope>
    <source>
        <strain evidence="4">cv. Shandingzi</strain>
        <tissue evidence="3">Leaves</tissue>
    </source>
</reference>
<keyword evidence="4" id="KW-1185">Reference proteome</keyword>
<dbReference type="STRING" id="106549.A0A540NRT0"/>